<accession>A0A3G6TES3</accession>
<dbReference type="Proteomes" id="UP000271193">
    <property type="component" value="Chromosome"/>
</dbReference>
<name>A0A3G6TES3_9FLAO</name>
<reference evidence="2" key="1">
    <citation type="submission" date="2018-11" db="EMBL/GenBank/DDBJ databases">
        <title>Proposal to divide the Flavobacteriaceae and reorganize its genera based on Amino Acid Identity values calculated from whole genome sequences.</title>
        <authorList>
            <person name="Nicholson A.C."/>
            <person name="Gulvik C.A."/>
            <person name="Whitney A.M."/>
            <person name="Humrighouse B.W."/>
            <person name="Bell M."/>
            <person name="Holmes B."/>
            <person name="Steigerwalt A.G."/>
            <person name="Villarma A."/>
            <person name="Sheth M."/>
            <person name="Batra D."/>
            <person name="Pryor J."/>
            <person name="Bernardet J.-F."/>
            <person name="Hugo C."/>
            <person name="Kampfer P."/>
            <person name="Newman J."/>
            <person name="McQuiston J.R."/>
        </authorList>
    </citation>
    <scope>NUCLEOTIDE SEQUENCE [LARGE SCALE GENOMIC DNA]</scope>
    <source>
        <strain evidence="2">G0229</strain>
    </source>
</reference>
<dbReference type="EMBL" id="CP033932">
    <property type="protein sequence ID" value="AZB27751.1"/>
    <property type="molecule type" value="Genomic_DNA"/>
</dbReference>
<evidence type="ECO:0000313" key="1">
    <source>
        <dbReference type="EMBL" id="AZB27751.1"/>
    </source>
</evidence>
<evidence type="ECO:0000313" key="2">
    <source>
        <dbReference type="Proteomes" id="UP000271193"/>
    </source>
</evidence>
<keyword evidence="2" id="KW-1185">Reference proteome</keyword>
<sequence>MCSECDYIDSFDNHNIYIEEAEIPIGKVYKAEFFTKYAGGLLGAD</sequence>
<proteinExistence type="predicted"/>
<gene>
    <name evidence="1" type="ORF">EG339_20220</name>
</gene>
<organism evidence="1 2">
    <name type="scientific">Chryseobacterium bernardetii</name>
    <dbReference type="NCBI Taxonomy" id="1241978"/>
    <lineage>
        <taxon>Bacteria</taxon>
        <taxon>Pseudomonadati</taxon>
        <taxon>Bacteroidota</taxon>
        <taxon>Flavobacteriia</taxon>
        <taxon>Flavobacteriales</taxon>
        <taxon>Weeksellaceae</taxon>
        <taxon>Chryseobacterium group</taxon>
        <taxon>Chryseobacterium</taxon>
    </lineage>
</organism>
<dbReference type="KEGG" id="cben:EG339_20220"/>
<dbReference type="AlphaFoldDB" id="A0A3G6TES3"/>
<protein>
    <submittedName>
        <fullName evidence="1">LytTR family transcriptional regulator</fullName>
    </submittedName>
</protein>